<evidence type="ECO:0000256" key="1">
    <source>
        <dbReference type="ARBA" id="ARBA00004906"/>
    </source>
</evidence>
<name>A0A453KMC9_AEGTS</name>
<reference evidence="6" key="1">
    <citation type="journal article" date="2014" name="Science">
        <title>Ancient hybridizations among the ancestral genomes of bread wheat.</title>
        <authorList>
            <consortium name="International Wheat Genome Sequencing Consortium,"/>
            <person name="Marcussen T."/>
            <person name="Sandve S.R."/>
            <person name="Heier L."/>
            <person name="Spannagl M."/>
            <person name="Pfeifer M."/>
            <person name="Jakobsen K.S."/>
            <person name="Wulff B.B."/>
            <person name="Steuernagel B."/>
            <person name="Mayer K.F."/>
            <person name="Olsen O.A."/>
        </authorList>
    </citation>
    <scope>NUCLEOTIDE SEQUENCE [LARGE SCALE GENOMIC DNA]</scope>
    <source>
        <strain evidence="6">cv. AL8/78</strain>
    </source>
</reference>
<proteinExistence type="inferred from homology"/>
<dbReference type="GO" id="GO:0016567">
    <property type="term" value="P:protein ubiquitination"/>
    <property type="evidence" value="ECO:0007669"/>
    <property type="project" value="InterPro"/>
</dbReference>
<dbReference type="Proteomes" id="UP000015105">
    <property type="component" value="Chromosome 5D"/>
</dbReference>
<dbReference type="SMART" id="SM00225">
    <property type="entry name" value="BTB"/>
    <property type="match status" value="1"/>
</dbReference>
<feature type="compositionally biased region" description="Low complexity" evidence="3">
    <location>
        <begin position="18"/>
        <end position="32"/>
    </location>
</feature>
<comment type="pathway">
    <text evidence="1">Protein modification; protein ubiquitination.</text>
</comment>
<comment type="similarity">
    <text evidence="2">Belongs to the Tdpoz family.</text>
</comment>
<sequence>TPRKKKTVPTLAALHTLSSSPRSPSHPSSCRHPPSPPAAACEDPCRSPTPAPPLPGSAYRCRLPLSVPPLESIEVKSSRVHHGPSDCEILPTRDSRIFHFRVRLSSPEGPSHVNASTVVAGCKCEAVYLPLQSSPEIVVLVTVRRNPDLEGDPKVSTHMVLLDKTGSPAPSMGTGTATNMDNSIPGLIGCYILIARRDEVKANCVVDNYFVVLCSVDINWTSPTSSLKQELPSLGHDLAMMWDKQGLTDVSFHVGGESFSAHRLVLATRLSVYRAELYGLMAESKMASITIHDMKASTFKFMLHYIYHGSLPDAGKADISSPMAQYQHLLVAADRYGVEGLKKICEDKLCCNGITTDTVVSMLELAVAHVCPKLKARCFDFLTDGDNFKMVVTSSEYLHLM</sequence>
<dbReference type="CDD" id="cd14733">
    <property type="entry name" value="BACK"/>
    <property type="match status" value="1"/>
</dbReference>
<reference evidence="5" key="4">
    <citation type="submission" date="2019-03" db="UniProtKB">
        <authorList>
            <consortium name="EnsemblPlants"/>
        </authorList>
    </citation>
    <scope>IDENTIFICATION</scope>
</reference>
<feature type="domain" description="BTB" evidence="4">
    <location>
        <begin position="248"/>
        <end position="311"/>
    </location>
</feature>
<protein>
    <recommendedName>
        <fullName evidence="4">BTB domain-containing protein</fullName>
    </recommendedName>
</protein>
<dbReference type="Gramene" id="AET5Gv20460800.3">
    <property type="protein sequence ID" value="AET5Gv20460800.3"/>
    <property type="gene ID" value="AET5Gv20460800"/>
</dbReference>
<dbReference type="STRING" id="200361.A0A453KMC9"/>
<keyword evidence="6" id="KW-1185">Reference proteome</keyword>
<evidence type="ECO:0000259" key="4">
    <source>
        <dbReference type="PROSITE" id="PS50097"/>
    </source>
</evidence>
<reference evidence="5" key="5">
    <citation type="journal article" date="2021" name="G3 (Bethesda)">
        <title>Aegilops tauschii genome assembly Aet v5.0 features greater sequence contiguity and improved annotation.</title>
        <authorList>
            <person name="Wang L."/>
            <person name="Zhu T."/>
            <person name="Rodriguez J.C."/>
            <person name="Deal K.R."/>
            <person name="Dubcovsky J."/>
            <person name="McGuire P.E."/>
            <person name="Lux T."/>
            <person name="Spannagl M."/>
            <person name="Mayer K.F.X."/>
            <person name="Baldrich P."/>
            <person name="Meyers B.C."/>
            <person name="Huo N."/>
            <person name="Gu Y.Q."/>
            <person name="Zhou H."/>
            <person name="Devos K.M."/>
            <person name="Bennetzen J.L."/>
            <person name="Unver T."/>
            <person name="Budak H."/>
            <person name="Gulick P.J."/>
            <person name="Galiba G."/>
            <person name="Kalapos B."/>
            <person name="Nelson D.R."/>
            <person name="Li P."/>
            <person name="You F.M."/>
            <person name="Luo M.C."/>
            <person name="Dvorak J."/>
        </authorList>
    </citation>
    <scope>NUCLEOTIDE SEQUENCE [LARGE SCALE GENOMIC DNA]</scope>
    <source>
        <strain evidence="5">cv. AL8/78</strain>
    </source>
</reference>
<dbReference type="PANTHER" id="PTHR26379:SF340">
    <property type="entry name" value="OS09G0338200 PROTEIN"/>
    <property type="match status" value="1"/>
</dbReference>
<evidence type="ECO:0000256" key="2">
    <source>
        <dbReference type="ARBA" id="ARBA00010846"/>
    </source>
</evidence>
<reference evidence="5" key="3">
    <citation type="journal article" date="2017" name="Nature">
        <title>Genome sequence of the progenitor of the wheat D genome Aegilops tauschii.</title>
        <authorList>
            <person name="Luo M.C."/>
            <person name="Gu Y.Q."/>
            <person name="Puiu D."/>
            <person name="Wang H."/>
            <person name="Twardziok S.O."/>
            <person name="Deal K.R."/>
            <person name="Huo N."/>
            <person name="Zhu T."/>
            <person name="Wang L."/>
            <person name="Wang Y."/>
            <person name="McGuire P.E."/>
            <person name="Liu S."/>
            <person name="Long H."/>
            <person name="Ramasamy R.K."/>
            <person name="Rodriguez J.C."/>
            <person name="Van S.L."/>
            <person name="Yuan L."/>
            <person name="Wang Z."/>
            <person name="Xia Z."/>
            <person name="Xiao L."/>
            <person name="Anderson O.D."/>
            <person name="Ouyang S."/>
            <person name="Liang Y."/>
            <person name="Zimin A.V."/>
            <person name="Pertea G."/>
            <person name="Qi P."/>
            <person name="Bennetzen J.L."/>
            <person name="Dai X."/>
            <person name="Dawson M.W."/>
            <person name="Muller H.G."/>
            <person name="Kugler K."/>
            <person name="Rivarola-Duarte L."/>
            <person name="Spannagl M."/>
            <person name="Mayer K.F.X."/>
            <person name="Lu F.H."/>
            <person name="Bevan M.W."/>
            <person name="Leroy P."/>
            <person name="Li P."/>
            <person name="You F.M."/>
            <person name="Sun Q."/>
            <person name="Liu Z."/>
            <person name="Lyons E."/>
            <person name="Wicker T."/>
            <person name="Salzberg S.L."/>
            <person name="Devos K.M."/>
            <person name="Dvorak J."/>
        </authorList>
    </citation>
    <scope>NUCLEOTIDE SEQUENCE [LARGE SCALE GENOMIC DNA]</scope>
    <source>
        <strain evidence="5">cv. AL8/78</strain>
    </source>
</reference>
<dbReference type="InterPro" id="IPR000210">
    <property type="entry name" value="BTB/POZ_dom"/>
</dbReference>
<accession>A0A453KMC9</accession>
<dbReference type="Pfam" id="PF24570">
    <property type="entry name" value="BACK_BPM_SPOP"/>
    <property type="match status" value="1"/>
</dbReference>
<dbReference type="Pfam" id="PF00651">
    <property type="entry name" value="BTB"/>
    <property type="match status" value="1"/>
</dbReference>
<evidence type="ECO:0000313" key="5">
    <source>
        <dbReference type="EnsemblPlants" id="AET5Gv20460800.3"/>
    </source>
</evidence>
<dbReference type="Gene3D" id="3.30.710.10">
    <property type="entry name" value="Potassium Channel Kv1.1, Chain A"/>
    <property type="match status" value="1"/>
</dbReference>
<dbReference type="PROSITE" id="PS50097">
    <property type="entry name" value="BTB"/>
    <property type="match status" value="1"/>
</dbReference>
<dbReference type="EnsemblPlants" id="AET5Gv20460800.3">
    <property type="protein sequence ID" value="AET5Gv20460800.3"/>
    <property type="gene ID" value="AET5Gv20460800"/>
</dbReference>
<dbReference type="SUPFAM" id="SSF54695">
    <property type="entry name" value="POZ domain"/>
    <property type="match status" value="1"/>
</dbReference>
<feature type="region of interest" description="Disordered" evidence="3">
    <location>
        <begin position="1"/>
        <end position="47"/>
    </location>
</feature>
<dbReference type="PANTHER" id="PTHR26379">
    <property type="entry name" value="BTB/POZ AND MATH DOMAIN-CONTAINING PROTEIN 1"/>
    <property type="match status" value="1"/>
</dbReference>
<dbReference type="AlphaFoldDB" id="A0A453KMC9"/>
<dbReference type="InterPro" id="IPR045005">
    <property type="entry name" value="BPM1-6"/>
</dbReference>
<reference evidence="6" key="2">
    <citation type="journal article" date="2017" name="Nat. Plants">
        <title>The Aegilops tauschii genome reveals multiple impacts of transposons.</title>
        <authorList>
            <person name="Zhao G."/>
            <person name="Zou C."/>
            <person name="Li K."/>
            <person name="Wang K."/>
            <person name="Li T."/>
            <person name="Gao L."/>
            <person name="Zhang X."/>
            <person name="Wang H."/>
            <person name="Yang Z."/>
            <person name="Liu X."/>
            <person name="Jiang W."/>
            <person name="Mao L."/>
            <person name="Kong X."/>
            <person name="Jiao Y."/>
            <person name="Jia J."/>
        </authorList>
    </citation>
    <scope>NUCLEOTIDE SEQUENCE [LARGE SCALE GENOMIC DNA]</scope>
    <source>
        <strain evidence="6">cv. AL8/78</strain>
    </source>
</reference>
<dbReference type="InterPro" id="IPR056423">
    <property type="entry name" value="BACK_BPM_SPOP"/>
</dbReference>
<evidence type="ECO:0000256" key="3">
    <source>
        <dbReference type="SAM" id="MobiDB-lite"/>
    </source>
</evidence>
<organism evidence="5 6">
    <name type="scientific">Aegilops tauschii subsp. strangulata</name>
    <name type="common">Goatgrass</name>
    <dbReference type="NCBI Taxonomy" id="200361"/>
    <lineage>
        <taxon>Eukaryota</taxon>
        <taxon>Viridiplantae</taxon>
        <taxon>Streptophyta</taxon>
        <taxon>Embryophyta</taxon>
        <taxon>Tracheophyta</taxon>
        <taxon>Spermatophyta</taxon>
        <taxon>Magnoliopsida</taxon>
        <taxon>Liliopsida</taxon>
        <taxon>Poales</taxon>
        <taxon>Poaceae</taxon>
        <taxon>BOP clade</taxon>
        <taxon>Pooideae</taxon>
        <taxon>Triticodae</taxon>
        <taxon>Triticeae</taxon>
        <taxon>Triticinae</taxon>
        <taxon>Aegilops</taxon>
    </lineage>
</organism>
<evidence type="ECO:0000313" key="6">
    <source>
        <dbReference type="Proteomes" id="UP000015105"/>
    </source>
</evidence>
<dbReference type="InterPro" id="IPR011333">
    <property type="entry name" value="SKP1/BTB/POZ_sf"/>
</dbReference>